<protein>
    <recommendedName>
        <fullName evidence="2">VWFA domain-containing protein</fullName>
    </recommendedName>
</protein>
<dbReference type="AlphaFoldDB" id="A0A517SAM5"/>
<reference evidence="3 4" key="1">
    <citation type="submission" date="2019-02" db="EMBL/GenBank/DDBJ databases">
        <title>Deep-cultivation of Planctomycetes and their phenomic and genomic characterization uncovers novel biology.</title>
        <authorList>
            <person name="Wiegand S."/>
            <person name="Jogler M."/>
            <person name="Boedeker C."/>
            <person name="Pinto D."/>
            <person name="Vollmers J."/>
            <person name="Rivas-Marin E."/>
            <person name="Kohn T."/>
            <person name="Peeters S.H."/>
            <person name="Heuer A."/>
            <person name="Rast P."/>
            <person name="Oberbeckmann S."/>
            <person name="Bunk B."/>
            <person name="Jeske O."/>
            <person name="Meyerdierks A."/>
            <person name="Storesund J.E."/>
            <person name="Kallscheuer N."/>
            <person name="Luecker S."/>
            <person name="Lage O.M."/>
            <person name="Pohl T."/>
            <person name="Merkel B.J."/>
            <person name="Hornburger P."/>
            <person name="Mueller R.-W."/>
            <person name="Bruemmer F."/>
            <person name="Labrenz M."/>
            <person name="Spormann A.M."/>
            <person name="Op den Camp H."/>
            <person name="Overmann J."/>
            <person name="Amann R."/>
            <person name="Jetten M.S.M."/>
            <person name="Mascher T."/>
            <person name="Medema M.H."/>
            <person name="Devos D.P."/>
            <person name="Kaster A.-K."/>
            <person name="Ovreas L."/>
            <person name="Rohde M."/>
            <person name="Galperin M.Y."/>
            <person name="Jogler C."/>
        </authorList>
    </citation>
    <scope>NUCLEOTIDE SEQUENCE [LARGE SCALE GENOMIC DNA]</scope>
    <source>
        <strain evidence="3 4">Pan44</strain>
    </source>
</reference>
<proteinExistence type="predicted"/>
<dbReference type="CDD" id="cd00198">
    <property type="entry name" value="vWFA"/>
    <property type="match status" value="1"/>
</dbReference>
<feature type="transmembrane region" description="Helical" evidence="1">
    <location>
        <begin position="6"/>
        <end position="24"/>
    </location>
</feature>
<dbReference type="InterPro" id="IPR036465">
    <property type="entry name" value="vWFA_dom_sf"/>
</dbReference>
<dbReference type="NCBIfam" id="TIGR02226">
    <property type="entry name" value="two_anch"/>
    <property type="match status" value="1"/>
</dbReference>
<dbReference type="Proteomes" id="UP000315700">
    <property type="component" value="Chromosome"/>
</dbReference>
<sequence>MGLLSPLYLLGLTALALPILFHLVRRTPKGRQDFSSLMFLQPTPPILTRRSRLDQLLLLLLRLAALALLAFAFGRPFLRESATLPFDAVPGRRLALLVDTSASMRRGDLMLHARRAVENVLDDLGPDDELSLYVFGDRCRRLIGPSEIEASAGSDKSAVVKSRLPEVVPDWTAGDLGGALVMVAGELDSSTDVDQSAADPEIIVITDAQQGNRIEALQAFEWPPRVRVSVLPVLLKETTNAQVTLLESVDNGPAADPRVRIASSADSTKEEFKVRWDAPGVSANSVFASAYVPPGQSRVVKLPRPEASVTADRVVLEGDDQQFDNTWYVAPPRKEKLALLYVGDDDVADANGQRYYLELAIAGDPLREVTITRVSAATDLADSEARLVVVNGALPKDLESPFHAHVEAGGVVLFAPATREQAEAALAGWKGVSLQETQAPRREGQFSLLGQIDFTHPLFTAFANPRYSDFTKIHFWTRWAVEVESGDGPTVIARFDDGSPAVMERRLGKGRQIFLAASWRPDDSQLALSSKFVPLVGALMDLAYGRSGNLAGVAINEPVPLTEWRGSKAVAVIAPEGKRTDLADGATEFRETSQPGIYRLVYGVEELPFAVNMAASESNTAPMDVAQLGQLGVRMGVEKTRLERAEAIRQQRDVELEARQKLWRWGIILLLGVLIVETWWGGVRSQAPLAAVEVGT</sequence>
<dbReference type="OrthoDB" id="228877at2"/>
<evidence type="ECO:0000313" key="4">
    <source>
        <dbReference type="Proteomes" id="UP000315700"/>
    </source>
</evidence>
<evidence type="ECO:0000313" key="3">
    <source>
        <dbReference type="EMBL" id="QDT53173.1"/>
    </source>
</evidence>
<name>A0A517SAM5_9PLAN</name>
<gene>
    <name evidence="3" type="ORF">Pan44_11890</name>
</gene>
<organism evidence="3 4">
    <name type="scientific">Caulifigura coniformis</name>
    <dbReference type="NCBI Taxonomy" id="2527983"/>
    <lineage>
        <taxon>Bacteria</taxon>
        <taxon>Pseudomonadati</taxon>
        <taxon>Planctomycetota</taxon>
        <taxon>Planctomycetia</taxon>
        <taxon>Planctomycetales</taxon>
        <taxon>Planctomycetaceae</taxon>
        <taxon>Caulifigura</taxon>
    </lineage>
</organism>
<keyword evidence="1" id="KW-0472">Membrane</keyword>
<keyword evidence="1" id="KW-0812">Transmembrane</keyword>
<dbReference type="Gene3D" id="3.40.50.880">
    <property type="match status" value="1"/>
</dbReference>
<dbReference type="InterPro" id="IPR002035">
    <property type="entry name" value="VWF_A"/>
</dbReference>
<dbReference type="PANTHER" id="PTHR37464">
    <property type="entry name" value="BLL2463 PROTEIN"/>
    <property type="match status" value="1"/>
</dbReference>
<dbReference type="InterPro" id="IPR029062">
    <property type="entry name" value="Class_I_gatase-like"/>
</dbReference>
<dbReference type="KEGG" id="ccos:Pan44_11890"/>
<evidence type="ECO:0000259" key="2">
    <source>
        <dbReference type="PROSITE" id="PS50234"/>
    </source>
</evidence>
<feature type="domain" description="VWFA" evidence="2">
    <location>
        <begin position="93"/>
        <end position="276"/>
    </location>
</feature>
<dbReference type="EMBL" id="CP036271">
    <property type="protein sequence ID" value="QDT53173.1"/>
    <property type="molecule type" value="Genomic_DNA"/>
</dbReference>
<dbReference type="Pfam" id="PF13519">
    <property type="entry name" value="VWA_2"/>
    <property type="match status" value="1"/>
</dbReference>
<accession>A0A517SAM5</accession>
<dbReference type="RefSeq" id="WP_145028161.1">
    <property type="nucleotide sequence ID" value="NZ_CP036271.1"/>
</dbReference>
<dbReference type="SUPFAM" id="SSF53300">
    <property type="entry name" value="vWA-like"/>
    <property type="match status" value="1"/>
</dbReference>
<dbReference type="PROSITE" id="PS50234">
    <property type="entry name" value="VWFA"/>
    <property type="match status" value="1"/>
</dbReference>
<dbReference type="InParanoid" id="A0A517SAM5"/>
<feature type="transmembrane region" description="Helical" evidence="1">
    <location>
        <begin position="56"/>
        <end position="74"/>
    </location>
</feature>
<dbReference type="InterPro" id="IPR011933">
    <property type="entry name" value="Double_TM_dom"/>
</dbReference>
<dbReference type="SMART" id="SM00327">
    <property type="entry name" value="VWA"/>
    <property type="match status" value="1"/>
</dbReference>
<dbReference type="InterPro" id="IPR024163">
    <property type="entry name" value="Aerotolerance_reg_N"/>
</dbReference>
<evidence type="ECO:0000256" key="1">
    <source>
        <dbReference type="SAM" id="Phobius"/>
    </source>
</evidence>
<dbReference type="Pfam" id="PF07584">
    <property type="entry name" value="BatA"/>
    <property type="match status" value="1"/>
</dbReference>
<dbReference type="SUPFAM" id="SSF52317">
    <property type="entry name" value="Class I glutamine amidotransferase-like"/>
    <property type="match status" value="1"/>
</dbReference>
<keyword evidence="1" id="KW-1133">Transmembrane helix</keyword>
<dbReference type="Gene3D" id="3.40.50.410">
    <property type="entry name" value="von Willebrand factor, type A domain"/>
    <property type="match status" value="1"/>
</dbReference>
<dbReference type="PANTHER" id="PTHR37464:SF1">
    <property type="entry name" value="BLL2463 PROTEIN"/>
    <property type="match status" value="1"/>
</dbReference>
<keyword evidence="4" id="KW-1185">Reference proteome</keyword>